<proteinExistence type="predicted"/>
<feature type="region of interest" description="Disordered" evidence="1">
    <location>
        <begin position="1"/>
        <end position="46"/>
    </location>
</feature>
<gene>
    <name evidence="2" type="ORF">H0H81_003135</name>
</gene>
<evidence type="ECO:0000313" key="3">
    <source>
        <dbReference type="Proteomes" id="UP000717328"/>
    </source>
</evidence>
<keyword evidence="3" id="KW-1185">Reference proteome</keyword>
<sequence length="203" mass="22538">MSYINPLHPPVTSSQRSQYSSLCGAVPTSAPSTHVGPFRRRLPQPPYTPASKWRNAMGRLDPVQSAITFEYTNMPNQGVSMREMSVRSGAALASMVKGASDAVLAHSGVSRITLRIIWPGYEHVDWARSIEVNTTSGPITRAQLAVIISQNFARFIEKNRSEPSRSSDWHMGPSGIRYEHLFLMALRNVFEDVWQADVIVADP</sequence>
<reference evidence="2" key="1">
    <citation type="submission" date="2021-02" db="EMBL/GenBank/DDBJ databases">
        <authorList>
            <person name="Nieuwenhuis M."/>
            <person name="Van De Peppel L.J.J."/>
        </authorList>
    </citation>
    <scope>NUCLEOTIDE SEQUENCE</scope>
    <source>
        <strain evidence="2">D49</strain>
    </source>
</reference>
<feature type="compositionally biased region" description="Polar residues" evidence="1">
    <location>
        <begin position="11"/>
        <end position="21"/>
    </location>
</feature>
<dbReference type="Proteomes" id="UP000717328">
    <property type="component" value="Unassembled WGS sequence"/>
</dbReference>
<dbReference type="EMBL" id="JABCKI010005802">
    <property type="protein sequence ID" value="KAG5637803.1"/>
    <property type="molecule type" value="Genomic_DNA"/>
</dbReference>
<accession>A0A9P7FWW2</accession>
<protein>
    <submittedName>
        <fullName evidence="2">Uncharacterized protein</fullName>
    </submittedName>
</protein>
<dbReference type="AlphaFoldDB" id="A0A9P7FWW2"/>
<comment type="caution">
    <text evidence="2">The sequence shown here is derived from an EMBL/GenBank/DDBJ whole genome shotgun (WGS) entry which is preliminary data.</text>
</comment>
<evidence type="ECO:0000313" key="2">
    <source>
        <dbReference type="EMBL" id="KAG5637803.1"/>
    </source>
</evidence>
<evidence type="ECO:0000256" key="1">
    <source>
        <dbReference type="SAM" id="MobiDB-lite"/>
    </source>
</evidence>
<dbReference type="OrthoDB" id="2662268at2759"/>
<name>A0A9P7FWW2_9AGAR</name>
<organism evidence="2 3">
    <name type="scientific">Sphagnurus paluster</name>
    <dbReference type="NCBI Taxonomy" id="117069"/>
    <lineage>
        <taxon>Eukaryota</taxon>
        <taxon>Fungi</taxon>
        <taxon>Dikarya</taxon>
        <taxon>Basidiomycota</taxon>
        <taxon>Agaricomycotina</taxon>
        <taxon>Agaricomycetes</taxon>
        <taxon>Agaricomycetidae</taxon>
        <taxon>Agaricales</taxon>
        <taxon>Tricholomatineae</taxon>
        <taxon>Lyophyllaceae</taxon>
        <taxon>Sphagnurus</taxon>
    </lineage>
</organism>
<reference evidence="2" key="2">
    <citation type="submission" date="2021-10" db="EMBL/GenBank/DDBJ databases">
        <title>Phylogenomics reveals ancestral predisposition of the termite-cultivated fungus Termitomyces towards a domesticated lifestyle.</title>
        <authorList>
            <person name="Auxier B."/>
            <person name="Grum-Grzhimaylo A."/>
            <person name="Cardenas M.E."/>
            <person name="Lodge J.D."/>
            <person name="Laessoe T."/>
            <person name="Pedersen O."/>
            <person name="Smith M.E."/>
            <person name="Kuyper T.W."/>
            <person name="Franco-Molano E.A."/>
            <person name="Baroni T.J."/>
            <person name="Aanen D.K."/>
        </authorList>
    </citation>
    <scope>NUCLEOTIDE SEQUENCE</scope>
    <source>
        <strain evidence="2">D49</strain>
    </source>
</reference>